<feature type="transmembrane region" description="Helical" evidence="9">
    <location>
        <begin position="69"/>
        <end position="94"/>
    </location>
</feature>
<dbReference type="SMART" id="SM00382">
    <property type="entry name" value="AAA"/>
    <property type="match status" value="1"/>
</dbReference>
<evidence type="ECO:0000256" key="1">
    <source>
        <dbReference type="ARBA" id="ARBA00004651"/>
    </source>
</evidence>
<keyword evidence="5" id="KW-0547">Nucleotide-binding</keyword>
<dbReference type="InterPro" id="IPR003593">
    <property type="entry name" value="AAA+_ATPase"/>
</dbReference>
<evidence type="ECO:0000256" key="9">
    <source>
        <dbReference type="SAM" id="Phobius"/>
    </source>
</evidence>
<dbReference type="InterPro" id="IPR003439">
    <property type="entry name" value="ABC_transporter-like_ATP-bd"/>
</dbReference>
<evidence type="ECO:0000256" key="5">
    <source>
        <dbReference type="ARBA" id="ARBA00022741"/>
    </source>
</evidence>
<keyword evidence="2" id="KW-0813">Transport</keyword>
<dbReference type="Pfam" id="PF00005">
    <property type="entry name" value="ABC_tran"/>
    <property type="match status" value="1"/>
</dbReference>
<proteinExistence type="predicted"/>
<dbReference type="FunFam" id="3.40.50.300:FF:000221">
    <property type="entry name" value="Multidrug ABC transporter ATP-binding protein"/>
    <property type="match status" value="1"/>
</dbReference>
<comment type="caution">
    <text evidence="12">The sequence shown here is derived from an EMBL/GenBank/DDBJ whole genome shotgun (WGS) entry which is preliminary data.</text>
</comment>
<evidence type="ECO:0000313" key="13">
    <source>
        <dbReference type="Proteomes" id="UP000034881"/>
    </source>
</evidence>
<dbReference type="InterPro" id="IPR027417">
    <property type="entry name" value="P-loop_NTPase"/>
</dbReference>
<keyword evidence="4 9" id="KW-0812">Transmembrane</keyword>
<evidence type="ECO:0000256" key="4">
    <source>
        <dbReference type="ARBA" id="ARBA00022692"/>
    </source>
</evidence>
<dbReference type="Gene3D" id="1.20.1560.10">
    <property type="entry name" value="ABC transporter type 1, transmembrane domain"/>
    <property type="match status" value="1"/>
</dbReference>
<keyword evidence="6 12" id="KW-0067">ATP-binding</keyword>
<dbReference type="GO" id="GO:0005886">
    <property type="term" value="C:plasma membrane"/>
    <property type="evidence" value="ECO:0007669"/>
    <property type="project" value="UniProtKB-SubCell"/>
</dbReference>
<dbReference type="GO" id="GO:0016887">
    <property type="term" value="F:ATP hydrolysis activity"/>
    <property type="evidence" value="ECO:0007669"/>
    <property type="project" value="InterPro"/>
</dbReference>
<dbReference type="SUPFAM" id="SSF52540">
    <property type="entry name" value="P-loop containing nucleoside triphosphate hydrolases"/>
    <property type="match status" value="1"/>
</dbReference>
<dbReference type="InterPro" id="IPR011527">
    <property type="entry name" value="ABC1_TM_dom"/>
</dbReference>
<accession>A0A0G0T1U7</accession>
<feature type="transmembrane region" description="Helical" evidence="9">
    <location>
        <begin position="176"/>
        <end position="192"/>
    </location>
</feature>
<dbReference type="EMBL" id="LBYB01000016">
    <property type="protein sequence ID" value="KKR41075.1"/>
    <property type="molecule type" value="Genomic_DNA"/>
</dbReference>
<feature type="transmembrane region" description="Helical" evidence="9">
    <location>
        <begin position="150"/>
        <end position="170"/>
    </location>
</feature>
<feature type="domain" description="ABC transmembrane type-1" evidence="11">
    <location>
        <begin position="37"/>
        <end position="323"/>
    </location>
</feature>
<protein>
    <submittedName>
        <fullName evidence="12">ABC transporter, ATP-binding/permease protein</fullName>
    </submittedName>
</protein>
<keyword evidence="7 9" id="KW-1133">Transmembrane helix</keyword>
<keyword evidence="3" id="KW-1003">Cell membrane</keyword>
<evidence type="ECO:0000256" key="8">
    <source>
        <dbReference type="ARBA" id="ARBA00023136"/>
    </source>
</evidence>
<evidence type="ECO:0000313" key="12">
    <source>
        <dbReference type="EMBL" id="KKR41075.1"/>
    </source>
</evidence>
<dbReference type="InterPro" id="IPR039421">
    <property type="entry name" value="Type_1_exporter"/>
</dbReference>
<gene>
    <name evidence="12" type="ORF">UT77_C0016G0029</name>
</gene>
<dbReference type="GO" id="GO:0015421">
    <property type="term" value="F:ABC-type oligopeptide transporter activity"/>
    <property type="evidence" value="ECO:0007669"/>
    <property type="project" value="TreeGrafter"/>
</dbReference>
<name>A0A0G0T1U7_9BACT</name>
<evidence type="ECO:0000256" key="3">
    <source>
        <dbReference type="ARBA" id="ARBA00022475"/>
    </source>
</evidence>
<evidence type="ECO:0000259" key="11">
    <source>
        <dbReference type="PROSITE" id="PS50929"/>
    </source>
</evidence>
<evidence type="ECO:0000259" key="10">
    <source>
        <dbReference type="PROSITE" id="PS50893"/>
    </source>
</evidence>
<evidence type="ECO:0000256" key="6">
    <source>
        <dbReference type="ARBA" id="ARBA00022840"/>
    </source>
</evidence>
<dbReference type="InterPro" id="IPR036640">
    <property type="entry name" value="ABC1_TM_sf"/>
</dbReference>
<comment type="subcellular location">
    <subcellularLocation>
        <location evidence="1">Cell membrane</location>
        <topology evidence="1">Multi-pass membrane protein</topology>
    </subcellularLocation>
</comment>
<organism evidence="12 13">
    <name type="scientific">Candidatus Daviesbacteria bacterium GW2011_GWC2_40_12</name>
    <dbReference type="NCBI Taxonomy" id="1618431"/>
    <lineage>
        <taxon>Bacteria</taxon>
        <taxon>Candidatus Daviesiibacteriota</taxon>
    </lineage>
</organism>
<dbReference type="Gene3D" id="3.40.50.300">
    <property type="entry name" value="P-loop containing nucleotide triphosphate hydrolases"/>
    <property type="match status" value="1"/>
</dbReference>
<dbReference type="AlphaFoldDB" id="A0A0G0T1U7"/>
<dbReference type="PANTHER" id="PTHR43394:SF1">
    <property type="entry name" value="ATP-BINDING CASSETTE SUB-FAMILY B MEMBER 10, MITOCHONDRIAL"/>
    <property type="match status" value="1"/>
</dbReference>
<dbReference type="SUPFAM" id="SSF90123">
    <property type="entry name" value="ABC transporter transmembrane region"/>
    <property type="match status" value="1"/>
</dbReference>
<evidence type="ECO:0000256" key="7">
    <source>
        <dbReference type="ARBA" id="ARBA00022989"/>
    </source>
</evidence>
<feature type="transmembrane region" description="Helical" evidence="9">
    <location>
        <begin position="33"/>
        <end position="57"/>
    </location>
</feature>
<keyword evidence="8 9" id="KW-0472">Membrane</keyword>
<feature type="domain" description="ABC transporter" evidence="10">
    <location>
        <begin position="358"/>
        <end position="596"/>
    </location>
</feature>
<dbReference type="Proteomes" id="UP000034881">
    <property type="component" value="Unassembled WGS sequence"/>
</dbReference>
<dbReference type="PANTHER" id="PTHR43394">
    <property type="entry name" value="ATP-DEPENDENT PERMEASE MDL1, MITOCHONDRIAL"/>
    <property type="match status" value="1"/>
</dbReference>
<sequence length="602" mass="68829">MKLKKLLEVVGDVLTNLKRMLKLAWEMDKKVTLGYYLTAILGAMAPLAASITLKYLIDSLIAPGVTPSIPTIVIVVLGARYLVVLAESVILWGFNRVYFDYLFRYKVQNEINRRFYDKLSNLDIAHLEDPKTQNLVSKVRDTMTWRPPDFLRMFSYFFGSIAGYMAAFFILLPFGWWIPLVITVVTLPRLYLRAKYGTIQWSIYGSGAPQVRRLWYLTWLLSTPEAIREMRIFQSHKALLTRLKEIQEYLFTLNKKPLDDYLRQLTLPPILEIVVLFIIAYLQLPHVLAGIVTIGSFTLLINMIDQLNGSVANAVINFGEMYEHNLYVDDYFKILALPALIKEIENPIIIKNDVPPSIEFKNVSFQYPGGPLVLKDISFVIDSGESVALVGANGAGKSTIIKLICRFYDVTDGEILIDGVNIKNIKLASWYKCMGTLFQDFVHYYLTVKDNILLGDPNKLDEKLMKEAARKAGALEFIEKLPKGFDQNLGREYEEGEELSIGQWQKLAIARAFYQSPPLLILDEPTSAIDAESEYEIFNNLEKAYKHKTLILVSHRFSTVRNANRILVIENGEIIEKGTHKELLKLDKKYARMFNVQAEGYK</sequence>
<reference evidence="12 13" key="1">
    <citation type="journal article" date="2015" name="Nature">
        <title>rRNA introns, odd ribosomes, and small enigmatic genomes across a large radiation of phyla.</title>
        <authorList>
            <person name="Brown C.T."/>
            <person name="Hug L.A."/>
            <person name="Thomas B.C."/>
            <person name="Sharon I."/>
            <person name="Castelle C.J."/>
            <person name="Singh A."/>
            <person name="Wilkins M.J."/>
            <person name="Williams K.H."/>
            <person name="Banfield J.F."/>
        </authorList>
    </citation>
    <scope>NUCLEOTIDE SEQUENCE [LARGE SCALE GENOMIC DNA]</scope>
</reference>
<evidence type="ECO:0000256" key="2">
    <source>
        <dbReference type="ARBA" id="ARBA00022448"/>
    </source>
</evidence>
<dbReference type="PROSITE" id="PS50893">
    <property type="entry name" value="ABC_TRANSPORTER_2"/>
    <property type="match status" value="1"/>
</dbReference>
<dbReference type="PROSITE" id="PS50929">
    <property type="entry name" value="ABC_TM1F"/>
    <property type="match status" value="1"/>
</dbReference>
<dbReference type="GO" id="GO:0005524">
    <property type="term" value="F:ATP binding"/>
    <property type="evidence" value="ECO:0007669"/>
    <property type="project" value="UniProtKB-KW"/>
</dbReference>